<dbReference type="InterPro" id="IPR050266">
    <property type="entry name" value="AB_hydrolase_sf"/>
</dbReference>
<name>A0ABY3W6S4_9MICC</name>
<evidence type="ECO:0000259" key="2">
    <source>
        <dbReference type="Pfam" id="PF00561"/>
    </source>
</evidence>
<dbReference type="EMBL" id="CP093326">
    <property type="protein sequence ID" value="UNK44793.1"/>
    <property type="molecule type" value="Genomic_DNA"/>
</dbReference>
<protein>
    <submittedName>
        <fullName evidence="3">Alpha/beta hydrolase</fullName>
    </submittedName>
</protein>
<dbReference type="Pfam" id="PF00561">
    <property type="entry name" value="Abhydrolase_1"/>
    <property type="match status" value="1"/>
</dbReference>
<keyword evidence="1 3" id="KW-0378">Hydrolase</keyword>
<organism evidence="3 4">
    <name type="scientific">Arthrobacter sulfonylureivorans</name>
    <dbReference type="NCBI Taxonomy" id="2486855"/>
    <lineage>
        <taxon>Bacteria</taxon>
        <taxon>Bacillati</taxon>
        <taxon>Actinomycetota</taxon>
        <taxon>Actinomycetes</taxon>
        <taxon>Micrococcales</taxon>
        <taxon>Micrococcaceae</taxon>
        <taxon>Arthrobacter</taxon>
    </lineage>
</organism>
<sequence length="267" mass="29315">MMGFAVNEYDGVRLAFEDTGSGEPLLLVHGTALSKAAWRGLGYQRALKPRYRVVSLDMRGHGRSDKPHNDEAYTMERFMGDVEAVLDASGLQSVHYFGYSFGARVGLAMAASRQHRLRSLTMLGGTHRSMAGQVGKLFFPDYLDALETGGMEEFLRRWNDRRTGAVDPATRQAFLANDPAALAAYFRAGEELPGLDPRVVQQIQLPVLLIAGSKDHPRAEESRQAAALLPDGHFAELHGLDHASCLSAQEDVTALLTGFLERAHAHR</sequence>
<dbReference type="SUPFAM" id="SSF53474">
    <property type="entry name" value="alpha/beta-Hydrolases"/>
    <property type="match status" value="1"/>
</dbReference>
<proteinExistence type="predicted"/>
<keyword evidence="4" id="KW-1185">Reference proteome</keyword>
<gene>
    <name evidence="3" type="ORF">MNQ99_12550</name>
</gene>
<evidence type="ECO:0000256" key="1">
    <source>
        <dbReference type="ARBA" id="ARBA00022801"/>
    </source>
</evidence>
<evidence type="ECO:0000313" key="3">
    <source>
        <dbReference type="EMBL" id="UNK44793.1"/>
    </source>
</evidence>
<dbReference type="InterPro" id="IPR029058">
    <property type="entry name" value="AB_hydrolase_fold"/>
</dbReference>
<accession>A0ABY3W6S4</accession>
<dbReference type="Gene3D" id="3.40.50.1820">
    <property type="entry name" value="alpha/beta hydrolase"/>
    <property type="match status" value="1"/>
</dbReference>
<evidence type="ECO:0000313" key="4">
    <source>
        <dbReference type="Proteomes" id="UP000829069"/>
    </source>
</evidence>
<dbReference type="PANTHER" id="PTHR43798:SF31">
    <property type="entry name" value="AB HYDROLASE SUPERFAMILY PROTEIN YCLE"/>
    <property type="match status" value="1"/>
</dbReference>
<dbReference type="PRINTS" id="PR00111">
    <property type="entry name" value="ABHYDROLASE"/>
</dbReference>
<dbReference type="PANTHER" id="PTHR43798">
    <property type="entry name" value="MONOACYLGLYCEROL LIPASE"/>
    <property type="match status" value="1"/>
</dbReference>
<feature type="domain" description="AB hydrolase-1" evidence="2">
    <location>
        <begin position="24"/>
        <end position="132"/>
    </location>
</feature>
<dbReference type="InterPro" id="IPR000073">
    <property type="entry name" value="AB_hydrolase_1"/>
</dbReference>
<dbReference type="Proteomes" id="UP000829069">
    <property type="component" value="Chromosome"/>
</dbReference>
<reference evidence="3 4" key="1">
    <citation type="submission" date="2022-03" db="EMBL/GenBank/DDBJ databases">
        <title>Isotopic signatures of nitrous oxide derived from detoxification processes.</title>
        <authorList>
            <person name="Behrendt U."/>
            <person name="Buchen C."/>
            <person name="Well R."/>
            <person name="Ulrich A."/>
            <person name="Rohe L."/>
            <person name="Kolb S."/>
            <person name="Schloter M."/>
            <person name="Horn M.A."/>
            <person name="Augustin J."/>
        </authorList>
    </citation>
    <scope>NUCLEOTIDE SEQUENCE [LARGE SCALE GENOMIC DNA]</scope>
    <source>
        <strain evidence="3 4">S4-C24</strain>
    </source>
</reference>
<dbReference type="GO" id="GO:0016787">
    <property type="term" value="F:hydrolase activity"/>
    <property type="evidence" value="ECO:0007669"/>
    <property type="project" value="UniProtKB-KW"/>
</dbReference>
<dbReference type="RefSeq" id="WP_241913159.1">
    <property type="nucleotide sequence ID" value="NZ_CP093326.1"/>
</dbReference>